<keyword evidence="4" id="KW-1185">Reference proteome</keyword>
<dbReference type="InterPro" id="IPR050563">
    <property type="entry name" value="4-hydroxybenzoyl-CoA_TE"/>
</dbReference>
<evidence type="ECO:0000256" key="2">
    <source>
        <dbReference type="ARBA" id="ARBA00022801"/>
    </source>
</evidence>
<evidence type="ECO:0000256" key="1">
    <source>
        <dbReference type="ARBA" id="ARBA00005953"/>
    </source>
</evidence>
<keyword evidence="2 3" id="KW-0378">Hydrolase</keyword>
<dbReference type="EC" id="3.1.2.-" evidence="3"/>
<reference evidence="3 4" key="1">
    <citation type="submission" date="2023-09" db="EMBL/GenBank/DDBJ databases">
        <authorList>
            <person name="Rey-Velasco X."/>
        </authorList>
    </citation>
    <scope>NUCLEOTIDE SEQUENCE [LARGE SCALE GENOMIC DNA]</scope>
    <source>
        <strain evidence="3 4">P117</strain>
    </source>
</reference>
<accession>A0ABU2ZQF6</accession>
<dbReference type="PANTHER" id="PTHR31793:SF27">
    <property type="entry name" value="NOVEL THIOESTERASE SUPERFAMILY DOMAIN AND SAPOSIN A-TYPE DOMAIN CONTAINING PROTEIN (0610012H03RIK)"/>
    <property type="match status" value="1"/>
</dbReference>
<organism evidence="3 4">
    <name type="scientific">Glaciecola petra</name>
    <dbReference type="NCBI Taxonomy" id="3075602"/>
    <lineage>
        <taxon>Bacteria</taxon>
        <taxon>Pseudomonadati</taxon>
        <taxon>Pseudomonadota</taxon>
        <taxon>Gammaproteobacteria</taxon>
        <taxon>Alteromonadales</taxon>
        <taxon>Alteromonadaceae</taxon>
        <taxon>Glaciecola</taxon>
    </lineage>
</organism>
<dbReference type="EMBL" id="JAVRHX010000001">
    <property type="protein sequence ID" value="MDT0593692.1"/>
    <property type="molecule type" value="Genomic_DNA"/>
</dbReference>
<comment type="caution">
    <text evidence="3">The sequence shown here is derived from an EMBL/GenBank/DDBJ whole genome shotgun (WGS) entry which is preliminary data.</text>
</comment>
<dbReference type="Gene3D" id="3.10.129.10">
    <property type="entry name" value="Hotdog Thioesterase"/>
    <property type="match status" value="1"/>
</dbReference>
<dbReference type="Pfam" id="PF13279">
    <property type="entry name" value="4HBT_2"/>
    <property type="match status" value="1"/>
</dbReference>
<gene>
    <name evidence="3" type="ORF">RM552_02395</name>
</gene>
<dbReference type="PANTHER" id="PTHR31793">
    <property type="entry name" value="4-HYDROXYBENZOYL-COA THIOESTERASE FAMILY MEMBER"/>
    <property type="match status" value="1"/>
</dbReference>
<dbReference type="InterPro" id="IPR006684">
    <property type="entry name" value="YbgC/YbaW"/>
</dbReference>
<proteinExistence type="inferred from homology"/>
<name>A0ABU2ZQF6_9ALTE</name>
<dbReference type="SUPFAM" id="SSF54637">
    <property type="entry name" value="Thioesterase/thiol ester dehydrase-isomerase"/>
    <property type="match status" value="1"/>
</dbReference>
<protein>
    <submittedName>
        <fullName evidence="3">Thioesterase family protein</fullName>
        <ecNumber evidence="3">3.1.2.-</ecNumber>
    </submittedName>
</protein>
<dbReference type="PIRSF" id="PIRSF003230">
    <property type="entry name" value="YbgC"/>
    <property type="match status" value="1"/>
</dbReference>
<dbReference type="CDD" id="cd00586">
    <property type="entry name" value="4HBT"/>
    <property type="match status" value="1"/>
</dbReference>
<sequence length="153" mass="17385">MNQLASDVGYCTLRIRVRYAECDAQQVVFNARYGDYADLAATEYMRALIGDFKNLLALGYDNQVVSLHIDWKRSATFDDVLDLITSIEHVGNTSFRLLINMHSVTQHNQLIAQAKVTYVVVDATSFKKVKMPALLLDNFKRKFDVFINQSGVE</sequence>
<dbReference type="GO" id="GO:0016787">
    <property type="term" value="F:hydrolase activity"/>
    <property type="evidence" value="ECO:0007669"/>
    <property type="project" value="UniProtKB-KW"/>
</dbReference>
<dbReference type="RefSeq" id="WP_311367196.1">
    <property type="nucleotide sequence ID" value="NZ_JAVRHX010000001.1"/>
</dbReference>
<comment type="similarity">
    <text evidence="1">Belongs to the 4-hydroxybenzoyl-CoA thioesterase family.</text>
</comment>
<dbReference type="NCBIfam" id="TIGR00051">
    <property type="entry name" value="YbgC/FadM family acyl-CoA thioesterase"/>
    <property type="match status" value="1"/>
</dbReference>
<evidence type="ECO:0000313" key="4">
    <source>
        <dbReference type="Proteomes" id="UP001253545"/>
    </source>
</evidence>
<dbReference type="InterPro" id="IPR029069">
    <property type="entry name" value="HotDog_dom_sf"/>
</dbReference>
<dbReference type="Proteomes" id="UP001253545">
    <property type="component" value="Unassembled WGS sequence"/>
</dbReference>
<evidence type="ECO:0000313" key="3">
    <source>
        <dbReference type="EMBL" id="MDT0593692.1"/>
    </source>
</evidence>